<sequence length="56" mass="6731">MKTKKQIEERLNKLEKFYEEDKAKLNPYTSVNKAFYNVAELNEKIKILKWVLEIGI</sequence>
<dbReference type="EMBL" id="LAZR01015964">
    <property type="protein sequence ID" value="KKM06560.1"/>
    <property type="molecule type" value="Genomic_DNA"/>
</dbReference>
<gene>
    <name evidence="1" type="ORF">LCGC14_1742770</name>
</gene>
<accession>A0A0F9H673</accession>
<dbReference type="AlphaFoldDB" id="A0A0F9H673"/>
<protein>
    <submittedName>
        <fullName evidence="1">Uncharacterized protein</fullName>
    </submittedName>
</protein>
<reference evidence="1" key="1">
    <citation type="journal article" date="2015" name="Nature">
        <title>Complex archaea that bridge the gap between prokaryotes and eukaryotes.</title>
        <authorList>
            <person name="Spang A."/>
            <person name="Saw J.H."/>
            <person name="Jorgensen S.L."/>
            <person name="Zaremba-Niedzwiedzka K."/>
            <person name="Martijn J."/>
            <person name="Lind A.E."/>
            <person name="van Eijk R."/>
            <person name="Schleper C."/>
            <person name="Guy L."/>
            <person name="Ettema T.J."/>
        </authorList>
    </citation>
    <scope>NUCLEOTIDE SEQUENCE</scope>
</reference>
<comment type="caution">
    <text evidence="1">The sequence shown here is derived from an EMBL/GenBank/DDBJ whole genome shotgun (WGS) entry which is preliminary data.</text>
</comment>
<evidence type="ECO:0000313" key="1">
    <source>
        <dbReference type="EMBL" id="KKM06560.1"/>
    </source>
</evidence>
<name>A0A0F9H673_9ZZZZ</name>
<proteinExistence type="predicted"/>
<organism evidence="1">
    <name type="scientific">marine sediment metagenome</name>
    <dbReference type="NCBI Taxonomy" id="412755"/>
    <lineage>
        <taxon>unclassified sequences</taxon>
        <taxon>metagenomes</taxon>
        <taxon>ecological metagenomes</taxon>
    </lineage>
</organism>